<dbReference type="AlphaFoldDB" id="A0A3B0W778"/>
<evidence type="ECO:0000313" key="2">
    <source>
        <dbReference type="EMBL" id="VAW47062.1"/>
    </source>
</evidence>
<name>A0A3B0W778_9ZZZZ</name>
<evidence type="ECO:0000259" key="1">
    <source>
        <dbReference type="Pfam" id="PF07589"/>
    </source>
</evidence>
<dbReference type="Pfam" id="PF07589">
    <property type="entry name" value="PEP-CTERM"/>
    <property type="match status" value="1"/>
</dbReference>
<reference evidence="2" key="1">
    <citation type="submission" date="2018-06" db="EMBL/GenBank/DDBJ databases">
        <authorList>
            <person name="Zhirakovskaya E."/>
        </authorList>
    </citation>
    <scope>NUCLEOTIDE SEQUENCE</scope>
</reference>
<dbReference type="EMBL" id="UOFB01000172">
    <property type="protein sequence ID" value="VAW47062.1"/>
    <property type="molecule type" value="Genomic_DNA"/>
</dbReference>
<sequence length="160" mass="16803">MTLLKKMMLAVSLLVASSFASAAVYDLDLINNTVDTKVVGIGTTGSFGDFFNFTLADDLVVNQVMDTLGSFSFLGYDLYDSAGISLFGSAAIGLDGKLRIENLFLAAGNYTSYVTGVLDSSFGSYAFTTSVSPVPEASTLAMLLGGLGLVGFMARRRKVA</sequence>
<proteinExistence type="predicted"/>
<accession>A0A3B0W778</accession>
<dbReference type="NCBIfam" id="NF038126">
    <property type="entry name" value="PEP_CTERM_FxDxF"/>
    <property type="match status" value="1"/>
</dbReference>
<dbReference type="InterPro" id="IPR013424">
    <property type="entry name" value="Ice-binding_C"/>
</dbReference>
<feature type="domain" description="Ice-binding protein C-terminal" evidence="1">
    <location>
        <begin position="133"/>
        <end position="157"/>
    </location>
</feature>
<dbReference type="NCBIfam" id="TIGR02595">
    <property type="entry name" value="PEP_CTERM"/>
    <property type="match status" value="1"/>
</dbReference>
<gene>
    <name evidence="2" type="ORF">MNBD_GAMMA04-2113</name>
</gene>
<protein>
    <recommendedName>
        <fullName evidence="1">Ice-binding protein C-terminal domain-containing protein</fullName>
    </recommendedName>
</protein>
<organism evidence="2">
    <name type="scientific">hydrothermal vent metagenome</name>
    <dbReference type="NCBI Taxonomy" id="652676"/>
    <lineage>
        <taxon>unclassified sequences</taxon>
        <taxon>metagenomes</taxon>
        <taxon>ecological metagenomes</taxon>
    </lineage>
</organism>